<keyword evidence="1" id="KW-0479">Metal-binding</keyword>
<accession>A0ABP7I9A5</accession>
<dbReference type="EMBL" id="BAABAH010000003">
    <property type="protein sequence ID" value="GAA3812738.1"/>
    <property type="molecule type" value="Genomic_DNA"/>
</dbReference>
<evidence type="ECO:0000259" key="4">
    <source>
        <dbReference type="Pfam" id="PF00127"/>
    </source>
</evidence>
<sequence>MRLLRALAVLVLGLTLPLLVAGPASAAKVVDVDHMSFTPQTVRITVGQAVKWTFNDSVAHTVTPNHGSWGSGVKTAGQTFRHVFRSAGTFRYHCSIHPEMTGKVVVRAARPHPAGIRSAGHIVAD</sequence>
<dbReference type="Gene3D" id="2.60.40.420">
    <property type="entry name" value="Cupredoxins - blue copper proteins"/>
    <property type="match status" value="1"/>
</dbReference>
<feature type="domain" description="Blue (type 1) copper" evidence="4">
    <location>
        <begin position="29"/>
        <end position="106"/>
    </location>
</feature>
<name>A0ABP7I9A5_9ACTN</name>
<dbReference type="SUPFAM" id="SSF49503">
    <property type="entry name" value="Cupredoxins"/>
    <property type="match status" value="1"/>
</dbReference>
<feature type="chain" id="PRO_5046220680" description="Blue (type 1) copper domain-containing protein" evidence="3">
    <location>
        <begin position="27"/>
        <end position="125"/>
    </location>
</feature>
<evidence type="ECO:0000256" key="1">
    <source>
        <dbReference type="ARBA" id="ARBA00022723"/>
    </source>
</evidence>
<evidence type="ECO:0000313" key="6">
    <source>
        <dbReference type="Proteomes" id="UP001501821"/>
    </source>
</evidence>
<dbReference type="Pfam" id="PF00127">
    <property type="entry name" value="Copper-bind"/>
    <property type="match status" value="1"/>
</dbReference>
<keyword evidence="6" id="KW-1185">Reference proteome</keyword>
<dbReference type="PANTHER" id="PTHR36507">
    <property type="entry name" value="BLL1555 PROTEIN"/>
    <property type="match status" value="1"/>
</dbReference>
<evidence type="ECO:0000256" key="3">
    <source>
        <dbReference type="SAM" id="SignalP"/>
    </source>
</evidence>
<proteinExistence type="predicted"/>
<feature type="signal peptide" evidence="3">
    <location>
        <begin position="1"/>
        <end position="26"/>
    </location>
</feature>
<keyword evidence="2" id="KW-0186">Copper</keyword>
<dbReference type="InterPro" id="IPR008972">
    <property type="entry name" value="Cupredoxin"/>
</dbReference>
<organism evidence="5 6">
    <name type="scientific">Nocardioides panacisoli</name>
    <dbReference type="NCBI Taxonomy" id="627624"/>
    <lineage>
        <taxon>Bacteria</taxon>
        <taxon>Bacillati</taxon>
        <taxon>Actinomycetota</taxon>
        <taxon>Actinomycetes</taxon>
        <taxon>Propionibacteriales</taxon>
        <taxon>Nocardioidaceae</taxon>
        <taxon>Nocardioides</taxon>
    </lineage>
</organism>
<dbReference type="Proteomes" id="UP001501821">
    <property type="component" value="Unassembled WGS sequence"/>
</dbReference>
<protein>
    <recommendedName>
        <fullName evidence="4">Blue (type 1) copper domain-containing protein</fullName>
    </recommendedName>
</protein>
<dbReference type="InterPro" id="IPR000923">
    <property type="entry name" value="BlueCu_1"/>
</dbReference>
<dbReference type="PANTHER" id="PTHR36507:SF1">
    <property type="entry name" value="BLL1555 PROTEIN"/>
    <property type="match status" value="1"/>
</dbReference>
<dbReference type="InterPro" id="IPR052721">
    <property type="entry name" value="ET_Amicyanin"/>
</dbReference>
<evidence type="ECO:0000256" key="2">
    <source>
        <dbReference type="ARBA" id="ARBA00023008"/>
    </source>
</evidence>
<dbReference type="RefSeq" id="WP_344773702.1">
    <property type="nucleotide sequence ID" value="NZ_BAABAH010000003.1"/>
</dbReference>
<comment type="caution">
    <text evidence="5">The sequence shown here is derived from an EMBL/GenBank/DDBJ whole genome shotgun (WGS) entry which is preliminary data.</text>
</comment>
<reference evidence="6" key="1">
    <citation type="journal article" date="2019" name="Int. J. Syst. Evol. Microbiol.">
        <title>The Global Catalogue of Microorganisms (GCM) 10K type strain sequencing project: providing services to taxonomists for standard genome sequencing and annotation.</title>
        <authorList>
            <consortium name="The Broad Institute Genomics Platform"/>
            <consortium name="The Broad Institute Genome Sequencing Center for Infectious Disease"/>
            <person name="Wu L."/>
            <person name="Ma J."/>
        </authorList>
    </citation>
    <scope>NUCLEOTIDE SEQUENCE [LARGE SCALE GENOMIC DNA]</scope>
    <source>
        <strain evidence="6">JCM 16953</strain>
    </source>
</reference>
<evidence type="ECO:0000313" key="5">
    <source>
        <dbReference type="EMBL" id="GAA3812738.1"/>
    </source>
</evidence>
<keyword evidence="3" id="KW-0732">Signal</keyword>
<gene>
    <name evidence="5" type="ORF">GCM10022242_14020</name>
</gene>